<gene>
    <name evidence="3" type="ORF">CLV30_1225</name>
</gene>
<comment type="caution">
    <text evidence="3">The sequence shown here is derived from an EMBL/GenBank/DDBJ whole genome shotgun (WGS) entry which is preliminary data.</text>
</comment>
<keyword evidence="2" id="KW-0472">Membrane</keyword>
<comment type="similarity">
    <text evidence="1">Belongs to the HAD-like hydrolase superfamily. SerB family.</text>
</comment>
<dbReference type="Proteomes" id="UP000243528">
    <property type="component" value="Unassembled WGS sequence"/>
</dbReference>
<keyword evidence="4" id="KW-1185">Reference proteome</keyword>
<keyword evidence="2" id="KW-1133">Transmembrane helix</keyword>
<dbReference type="InterPro" id="IPR050582">
    <property type="entry name" value="HAD-like_SerB"/>
</dbReference>
<dbReference type="Gene3D" id="1.20.1440.100">
    <property type="entry name" value="SG protein - dephosphorylation function"/>
    <property type="match status" value="1"/>
</dbReference>
<dbReference type="InterPro" id="IPR006385">
    <property type="entry name" value="HAD_hydro_SerB1"/>
</dbReference>
<reference evidence="3 4" key="1">
    <citation type="submission" date="2018-03" db="EMBL/GenBank/DDBJ databases">
        <title>Genomic Encyclopedia of Archaeal and Bacterial Type Strains, Phase II (KMG-II): from individual species to whole genera.</title>
        <authorList>
            <person name="Goeker M."/>
        </authorList>
    </citation>
    <scope>NUCLEOTIDE SEQUENCE [LARGE SCALE GENOMIC DNA]</scope>
    <source>
        <strain evidence="3 4">DSM 45211</strain>
    </source>
</reference>
<organism evidence="3 4">
    <name type="scientific">Haloactinopolyspora alba</name>
    <dbReference type="NCBI Taxonomy" id="648780"/>
    <lineage>
        <taxon>Bacteria</taxon>
        <taxon>Bacillati</taxon>
        <taxon>Actinomycetota</taxon>
        <taxon>Actinomycetes</taxon>
        <taxon>Jiangellales</taxon>
        <taxon>Jiangellaceae</taxon>
        <taxon>Haloactinopolyspora</taxon>
    </lineage>
</organism>
<dbReference type="PANTHER" id="PTHR43344:SF15">
    <property type="entry name" value="PHOSPHOSERINE PHOSPHATASE SERB1"/>
    <property type="match status" value="1"/>
</dbReference>
<dbReference type="NCBIfam" id="TIGR01488">
    <property type="entry name" value="HAD-SF-IB"/>
    <property type="match status" value="1"/>
</dbReference>
<sequence>MTGELAARTAEAVAGLDVPADTRSAAFFDLDNTLLRGASLFYLARGMHARGFLRTADILRFARRQARFALGAEHAEHIHEARAAALSFITGRSVAELADVAEETFDEWMAHKLWPGTRAIAQLHVDQGQRVWLVTAAPVEVAAVIARRLGLTGALGTVAERVGGHYTGRLDGDLLHGEAKAAAVASLARREQLDMSRCSAYSDSANDIPMLSLVGFPCAVNPDRRLRRHARERDWRVRDYRGRRRTTTLAIAAGIGALAGTVVGVAAARRR</sequence>
<evidence type="ECO:0000256" key="2">
    <source>
        <dbReference type="SAM" id="Phobius"/>
    </source>
</evidence>
<evidence type="ECO:0000313" key="3">
    <source>
        <dbReference type="EMBL" id="PSK97513.1"/>
    </source>
</evidence>
<name>A0A2P8DJW7_9ACTN</name>
<keyword evidence="2" id="KW-0812">Transmembrane</keyword>
<proteinExistence type="inferred from homology"/>
<dbReference type="AlphaFoldDB" id="A0A2P8DJW7"/>
<accession>A0A2P8DJW7</accession>
<evidence type="ECO:0000313" key="4">
    <source>
        <dbReference type="Proteomes" id="UP000243528"/>
    </source>
</evidence>
<dbReference type="PANTHER" id="PTHR43344">
    <property type="entry name" value="PHOSPHOSERINE PHOSPHATASE"/>
    <property type="match status" value="1"/>
</dbReference>
<dbReference type="InterPro" id="IPR023214">
    <property type="entry name" value="HAD_sf"/>
</dbReference>
<dbReference type="Gene3D" id="3.40.50.1000">
    <property type="entry name" value="HAD superfamily/HAD-like"/>
    <property type="match status" value="1"/>
</dbReference>
<dbReference type="SUPFAM" id="SSF56784">
    <property type="entry name" value="HAD-like"/>
    <property type="match status" value="1"/>
</dbReference>
<feature type="transmembrane region" description="Helical" evidence="2">
    <location>
        <begin position="249"/>
        <end position="268"/>
    </location>
</feature>
<dbReference type="EMBL" id="PYGE01000022">
    <property type="protein sequence ID" value="PSK97513.1"/>
    <property type="molecule type" value="Genomic_DNA"/>
</dbReference>
<dbReference type="NCBIfam" id="TIGR01490">
    <property type="entry name" value="HAD-SF-IB-hyp1"/>
    <property type="match status" value="1"/>
</dbReference>
<evidence type="ECO:0000256" key="1">
    <source>
        <dbReference type="ARBA" id="ARBA00009184"/>
    </source>
</evidence>
<protein>
    <submittedName>
        <fullName evidence="3">Phosphoserine phosphatase</fullName>
    </submittedName>
</protein>
<dbReference type="Pfam" id="PF12710">
    <property type="entry name" value="HAD"/>
    <property type="match status" value="1"/>
</dbReference>
<dbReference type="InterPro" id="IPR036412">
    <property type="entry name" value="HAD-like_sf"/>
</dbReference>